<dbReference type="EMBL" id="UPTC01004031">
    <property type="protein sequence ID" value="VBB34754.1"/>
    <property type="molecule type" value="Genomic_DNA"/>
</dbReference>
<accession>A0A498SSC1</accession>
<organism evidence="2 3">
    <name type="scientific">Acanthocheilonema viteae</name>
    <name type="common">Filarial nematode worm</name>
    <name type="synonym">Dipetalonema viteae</name>
    <dbReference type="NCBI Taxonomy" id="6277"/>
    <lineage>
        <taxon>Eukaryota</taxon>
        <taxon>Metazoa</taxon>
        <taxon>Ecdysozoa</taxon>
        <taxon>Nematoda</taxon>
        <taxon>Chromadorea</taxon>
        <taxon>Rhabditida</taxon>
        <taxon>Spirurina</taxon>
        <taxon>Spiruromorpha</taxon>
        <taxon>Filarioidea</taxon>
        <taxon>Onchocercidae</taxon>
        <taxon>Acanthocheilonema</taxon>
    </lineage>
</organism>
<dbReference type="OrthoDB" id="10036174at2759"/>
<sequence length="75" mass="8477">LHSKHDLENSTEGTTVINNNNFDNSSMNNSQQQQQQEIPGALNATKERNREKRRSWRDKSSSAQDNGAPEHVNEG</sequence>
<name>A0A498SSC1_ACAVI</name>
<feature type="region of interest" description="Disordered" evidence="1">
    <location>
        <begin position="1"/>
        <end position="75"/>
    </location>
</feature>
<protein>
    <submittedName>
        <fullName evidence="2">Uncharacterized protein</fullName>
    </submittedName>
</protein>
<evidence type="ECO:0000313" key="3">
    <source>
        <dbReference type="Proteomes" id="UP000276991"/>
    </source>
</evidence>
<dbReference type="AlphaFoldDB" id="A0A498SSC1"/>
<reference evidence="2 3" key="1">
    <citation type="submission" date="2018-08" db="EMBL/GenBank/DDBJ databases">
        <authorList>
            <person name="Laetsch R D."/>
            <person name="Stevens L."/>
            <person name="Kumar S."/>
            <person name="Blaxter L. M."/>
        </authorList>
    </citation>
    <scope>NUCLEOTIDE SEQUENCE [LARGE SCALE GENOMIC DNA]</scope>
</reference>
<evidence type="ECO:0000313" key="2">
    <source>
        <dbReference type="EMBL" id="VBB34754.1"/>
    </source>
</evidence>
<dbReference type="Proteomes" id="UP000276991">
    <property type="component" value="Unassembled WGS sequence"/>
</dbReference>
<keyword evidence="3" id="KW-1185">Reference proteome</keyword>
<feature type="compositionally biased region" description="Low complexity" evidence="1">
    <location>
        <begin position="18"/>
        <end position="36"/>
    </location>
</feature>
<gene>
    <name evidence="2" type="ORF">NAV_LOCUS9545</name>
</gene>
<evidence type="ECO:0000256" key="1">
    <source>
        <dbReference type="SAM" id="MobiDB-lite"/>
    </source>
</evidence>
<proteinExistence type="predicted"/>
<feature type="non-terminal residue" evidence="2">
    <location>
        <position position="1"/>
    </location>
</feature>